<dbReference type="SUPFAM" id="SSF52540">
    <property type="entry name" value="P-loop containing nucleoside triphosphate hydrolases"/>
    <property type="match status" value="1"/>
</dbReference>
<dbReference type="Pfam" id="PF13481">
    <property type="entry name" value="AAA_25"/>
    <property type="match status" value="1"/>
</dbReference>
<feature type="region of interest" description="Disordered" evidence="1">
    <location>
        <begin position="1"/>
        <end position="21"/>
    </location>
</feature>
<protein>
    <submittedName>
        <fullName evidence="2">AAA family ATPase</fullName>
    </submittedName>
</protein>
<dbReference type="EMBL" id="JBBMFA010000098">
    <property type="protein sequence ID" value="MEQ2520869.1"/>
    <property type="molecule type" value="Genomic_DNA"/>
</dbReference>
<evidence type="ECO:0000313" key="2">
    <source>
        <dbReference type="EMBL" id="MEQ2520869.1"/>
    </source>
</evidence>
<comment type="caution">
    <text evidence="2">The sequence shown here is derived from an EMBL/GenBank/DDBJ whole genome shotgun (WGS) entry which is preliminary data.</text>
</comment>
<gene>
    <name evidence="2" type="ORF">WMO24_10590</name>
</gene>
<dbReference type="InterPro" id="IPR027417">
    <property type="entry name" value="P-loop_NTPase"/>
</dbReference>
<evidence type="ECO:0000256" key="1">
    <source>
        <dbReference type="SAM" id="MobiDB-lite"/>
    </source>
</evidence>
<organism evidence="2 3">
    <name type="scientific">Ruthenibacterium intestinale</name>
    <dbReference type="NCBI Taxonomy" id="3133163"/>
    <lineage>
        <taxon>Bacteria</taxon>
        <taxon>Bacillati</taxon>
        <taxon>Bacillota</taxon>
        <taxon>Clostridia</taxon>
        <taxon>Eubacteriales</taxon>
        <taxon>Oscillospiraceae</taxon>
        <taxon>Ruthenibacterium</taxon>
    </lineage>
</organism>
<dbReference type="RefSeq" id="WP_349216414.1">
    <property type="nucleotide sequence ID" value="NZ_JBBMFA010000098.1"/>
</dbReference>
<dbReference type="Gene3D" id="3.40.50.300">
    <property type="entry name" value="P-loop containing nucleotide triphosphate hydrolases"/>
    <property type="match status" value="1"/>
</dbReference>
<reference evidence="2 3" key="1">
    <citation type="submission" date="2024-03" db="EMBL/GenBank/DDBJ databases">
        <title>Human intestinal bacterial collection.</title>
        <authorList>
            <person name="Pauvert C."/>
            <person name="Hitch T.C.A."/>
            <person name="Clavel T."/>
        </authorList>
    </citation>
    <scope>NUCLEOTIDE SEQUENCE [LARGE SCALE GENOMIC DNA]</scope>
    <source>
        <strain evidence="2 3">CLA-JM-H11</strain>
    </source>
</reference>
<proteinExistence type="predicted"/>
<accession>A0ABV1GGB4</accession>
<sequence length="396" mass="44634">MTDDKKKMTAQGSSVGADDGQSISTNFKVSIPVSGEEINDEIVNSPKHLEEMYRRMQRMADPRYLHTLTMTELFQTTYKSRPPVAEGLLYAGAYILAGAPKIGKSFLVAQIAYHVSTGQDLWGYKVHQGTVLYLALEDDFQRIQSRMFMMYGVNDTPNLHFATAAGKIGNGLDEQLENFMREHPDTKLIIIDTMQKIRELGGEAYSYASDYDIIGRIKQFADQHCICVLTVHHTRKQRADDSFETISGTTGLLGCADGSLLMQKKKRTELDATIKVVGRDQPDQILYLKKDPQTQIWNLERMENELYKEPPDPVLEAVAKLVSAECREWVGSPSELAEAIQTGMAPNALTKYLNVKSGRLLDEYHVGYENKARHSGRRVKLTYMLVESTAYEVTEE</sequence>
<name>A0ABV1GGB4_9FIRM</name>
<keyword evidence="3" id="KW-1185">Reference proteome</keyword>
<evidence type="ECO:0000313" key="3">
    <source>
        <dbReference type="Proteomes" id="UP001477672"/>
    </source>
</evidence>
<dbReference type="Proteomes" id="UP001477672">
    <property type="component" value="Unassembled WGS sequence"/>
</dbReference>